<accession>A0A816P6U9</accession>
<name>A0A816P6U9_BRANA</name>
<feature type="compositionally biased region" description="Basic and acidic residues" evidence="1">
    <location>
        <begin position="19"/>
        <end position="32"/>
    </location>
</feature>
<dbReference type="AlphaFoldDB" id="A0A816P6U9"/>
<gene>
    <name evidence="2" type="ORF">DARMORV10_A09P36400.1</name>
</gene>
<protein>
    <submittedName>
        <fullName evidence="2">(rape) hypothetical protein</fullName>
    </submittedName>
</protein>
<organism evidence="2">
    <name type="scientific">Brassica napus</name>
    <name type="common">Rape</name>
    <dbReference type="NCBI Taxonomy" id="3708"/>
    <lineage>
        <taxon>Eukaryota</taxon>
        <taxon>Viridiplantae</taxon>
        <taxon>Streptophyta</taxon>
        <taxon>Embryophyta</taxon>
        <taxon>Tracheophyta</taxon>
        <taxon>Spermatophyta</taxon>
        <taxon>Magnoliopsida</taxon>
        <taxon>eudicotyledons</taxon>
        <taxon>Gunneridae</taxon>
        <taxon>Pentapetalae</taxon>
        <taxon>rosids</taxon>
        <taxon>malvids</taxon>
        <taxon>Brassicales</taxon>
        <taxon>Brassicaceae</taxon>
        <taxon>Brassiceae</taxon>
        <taxon>Brassica</taxon>
    </lineage>
</organism>
<dbReference type="Proteomes" id="UP001295469">
    <property type="component" value="Chromosome A09"/>
</dbReference>
<evidence type="ECO:0000313" key="2">
    <source>
        <dbReference type="EMBL" id="CAF2044735.1"/>
    </source>
</evidence>
<proteinExistence type="predicted"/>
<feature type="region of interest" description="Disordered" evidence="1">
    <location>
        <begin position="19"/>
        <end position="42"/>
    </location>
</feature>
<reference evidence="2" key="1">
    <citation type="submission" date="2021-01" db="EMBL/GenBank/DDBJ databases">
        <authorList>
            <consortium name="Genoscope - CEA"/>
            <person name="William W."/>
        </authorList>
    </citation>
    <scope>NUCLEOTIDE SEQUENCE</scope>
</reference>
<sequence>MAELYLSKLTLTAAKWRREAREESGEEKPEKRVVKRRRRRAW</sequence>
<evidence type="ECO:0000256" key="1">
    <source>
        <dbReference type="SAM" id="MobiDB-lite"/>
    </source>
</evidence>
<dbReference type="EMBL" id="HG994363">
    <property type="protein sequence ID" value="CAF2044735.1"/>
    <property type="molecule type" value="Genomic_DNA"/>
</dbReference>
<feature type="compositionally biased region" description="Basic residues" evidence="1">
    <location>
        <begin position="33"/>
        <end position="42"/>
    </location>
</feature>